<evidence type="ECO:0000256" key="3">
    <source>
        <dbReference type="ARBA" id="ARBA00013166"/>
    </source>
</evidence>
<feature type="domain" description="Aminoacyl-transfer RNA synthetases class-II family profile" evidence="14">
    <location>
        <begin position="238"/>
        <end position="565"/>
    </location>
</feature>
<comment type="catalytic activity">
    <reaction evidence="11 12">
        <text>tRNA(Lys) + L-lysine + ATP = L-lysyl-tRNA(Lys) + AMP + diphosphate</text>
        <dbReference type="Rhea" id="RHEA:20792"/>
        <dbReference type="Rhea" id="RHEA-COMP:9696"/>
        <dbReference type="Rhea" id="RHEA-COMP:9697"/>
        <dbReference type="ChEBI" id="CHEBI:30616"/>
        <dbReference type="ChEBI" id="CHEBI:32551"/>
        <dbReference type="ChEBI" id="CHEBI:33019"/>
        <dbReference type="ChEBI" id="CHEBI:78442"/>
        <dbReference type="ChEBI" id="CHEBI:78529"/>
        <dbReference type="ChEBI" id="CHEBI:456215"/>
        <dbReference type="EC" id="6.1.1.6"/>
    </reaction>
</comment>
<protein>
    <recommendedName>
        <fullName evidence="3 12">Lysine--tRNA ligase</fullName>
        <ecNumber evidence="3 12">6.1.1.6</ecNumber>
    </recommendedName>
    <alternativeName>
        <fullName evidence="10 12">Lysyl-tRNA synthetase</fullName>
    </alternativeName>
</protein>
<evidence type="ECO:0000256" key="13">
    <source>
        <dbReference type="SAM" id="Coils"/>
    </source>
</evidence>
<dbReference type="InterPro" id="IPR004365">
    <property type="entry name" value="NA-bd_OB_tRNA"/>
</dbReference>
<evidence type="ECO:0000256" key="5">
    <source>
        <dbReference type="ARBA" id="ARBA00022598"/>
    </source>
</evidence>
<gene>
    <name evidence="15" type="ORF">CTEN210_01535</name>
</gene>
<dbReference type="HAMAP" id="MF_00252">
    <property type="entry name" value="Lys_tRNA_synth_class2"/>
    <property type="match status" value="1"/>
</dbReference>
<evidence type="ECO:0000256" key="4">
    <source>
        <dbReference type="ARBA" id="ARBA00022490"/>
    </source>
</evidence>
<keyword evidence="7" id="KW-0067">ATP-binding</keyword>
<evidence type="ECO:0000256" key="11">
    <source>
        <dbReference type="ARBA" id="ARBA00048573"/>
    </source>
</evidence>
<dbReference type="Gene3D" id="3.30.930.10">
    <property type="entry name" value="Bira Bifunctional Protein, Domain 2"/>
    <property type="match status" value="1"/>
</dbReference>
<keyword evidence="16" id="KW-1185">Reference proteome</keyword>
<dbReference type="PRINTS" id="PR00982">
    <property type="entry name" value="TRNASYNTHLYS"/>
</dbReference>
<dbReference type="InterPro" id="IPR045864">
    <property type="entry name" value="aa-tRNA-synth_II/BPL/LPL"/>
</dbReference>
<evidence type="ECO:0000256" key="10">
    <source>
        <dbReference type="ARBA" id="ARBA00030563"/>
    </source>
</evidence>
<evidence type="ECO:0000256" key="7">
    <source>
        <dbReference type="ARBA" id="ARBA00022840"/>
    </source>
</evidence>
<dbReference type="InterPro" id="IPR044136">
    <property type="entry name" value="Lys-tRNA-ligase_II_N"/>
</dbReference>
<reference evidence="15 16" key="1">
    <citation type="journal article" date="2021" name="Sci. Rep.">
        <title>The genome of the diatom Chaetoceros tenuissimus carries an ancient integrated fragment of an extant virus.</title>
        <authorList>
            <person name="Hongo Y."/>
            <person name="Kimura K."/>
            <person name="Takaki Y."/>
            <person name="Yoshida Y."/>
            <person name="Baba S."/>
            <person name="Kobayashi G."/>
            <person name="Nagasaki K."/>
            <person name="Hano T."/>
            <person name="Tomaru Y."/>
        </authorList>
    </citation>
    <scope>NUCLEOTIDE SEQUENCE [LARGE SCALE GENOMIC DNA]</scope>
    <source>
        <strain evidence="15 16">NIES-3715</strain>
    </source>
</reference>
<dbReference type="Pfam" id="PF00152">
    <property type="entry name" value="tRNA-synt_2"/>
    <property type="match status" value="1"/>
</dbReference>
<evidence type="ECO:0000256" key="8">
    <source>
        <dbReference type="ARBA" id="ARBA00022917"/>
    </source>
</evidence>
<dbReference type="GO" id="GO:0006430">
    <property type="term" value="P:lysyl-tRNA aminoacylation"/>
    <property type="evidence" value="ECO:0007669"/>
    <property type="project" value="InterPro"/>
</dbReference>
<dbReference type="EMBL" id="BLLK01000020">
    <property type="protein sequence ID" value="GFH45061.1"/>
    <property type="molecule type" value="Genomic_DNA"/>
</dbReference>
<keyword evidence="6" id="KW-0547">Nucleotide-binding</keyword>
<sequence length="598" mass="67578">MSTEETPVAAAPAGEEKLSKNALKKKLKAEKAAAAKAAKAKAKAEREAANPTKKKVVEEEILDPTAYKENRELTVKNLEKEGSTAYPHKFNVDYRIPDYMAEFEEKTTNGETLEGPEVSIAGRIASVRGQGKLFFYDLRGDGGKVQIMSDLKSYKNEEEFNKIHRVIKRGDIIGVVGRPGKSKKGELSIFPSEIQLLSPCLHMLPQKKGEGDALTEQEVRYRKRYLDLIVNHDNRNTFEVRAKVINGVRKYLNDRHFLEVETPMMNMIPGGAVARPFITHHNDLSMDMYLRIAPELYLKMLVVGGLDRVYEIGRQFRNEGIDLTHNPEFTTCEFYQAYADYEDLMVMTEEMLSGMVKEITGGYKIKYSPKPGAEEVEIDFSPPFKRISMIDGLNEAMKTTLPELDDPEIIPKLQALLEKHELECAPPHTTARLLDTFVGEFLEDNIVHPTFITDHPQIMSPLAKYHRSKPGLTERFELFVCGRELANAYTELNNPVVQYERFLDQAKDQASGDDEAMVMDESFITALEHGLPPTGGWGLGIDRLTMFLSNKNNIKEVLLFPAMKPTEEQFKIIEANKKKAEESAKALAAEVEKMHLNE</sequence>
<keyword evidence="4" id="KW-0963">Cytoplasm</keyword>
<dbReference type="InterPro" id="IPR006195">
    <property type="entry name" value="aa-tRNA-synth_II"/>
</dbReference>
<dbReference type="PROSITE" id="PS50862">
    <property type="entry name" value="AA_TRNA_LIGASE_II"/>
    <property type="match status" value="1"/>
</dbReference>
<dbReference type="InterPro" id="IPR018149">
    <property type="entry name" value="Lys-tRNA-synth_II_C"/>
</dbReference>
<dbReference type="FunFam" id="3.30.930.10:FF:000238">
    <property type="entry name" value="Lysine--tRNA ligase"/>
    <property type="match status" value="1"/>
</dbReference>
<evidence type="ECO:0000256" key="1">
    <source>
        <dbReference type="ARBA" id="ARBA00004496"/>
    </source>
</evidence>
<dbReference type="AlphaFoldDB" id="A0AAD3GZT7"/>
<dbReference type="PIRSF" id="PIRSF039101">
    <property type="entry name" value="LysRS2"/>
    <property type="match status" value="1"/>
</dbReference>
<dbReference type="Proteomes" id="UP001054902">
    <property type="component" value="Unassembled WGS sequence"/>
</dbReference>
<dbReference type="SUPFAM" id="SSF55681">
    <property type="entry name" value="Class II aaRS and biotin synthetases"/>
    <property type="match status" value="1"/>
</dbReference>
<keyword evidence="13" id="KW-0175">Coiled coil</keyword>
<dbReference type="InterPro" id="IPR002313">
    <property type="entry name" value="Lys-tRNA-ligase_II"/>
</dbReference>
<dbReference type="FunFam" id="2.40.50.140:FF:000050">
    <property type="entry name" value="Lysine--tRNA ligase"/>
    <property type="match status" value="1"/>
</dbReference>
<keyword evidence="8" id="KW-0648">Protein biosynthesis</keyword>
<dbReference type="NCBIfam" id="TIGR00499">
    <property type="entry name" value="lysS_bact"/>
    <property type="match status" value="1"/>
</dbReference>
<evidence type="ECO:0000313" key="15">
    <source>
        <dbReference type="EMBL" id="GFH45061.1"/>
    </source>
</evidence>
<evidence type="ECO:0000313" key="16">
    <source>
        <dbReference type="Proteomes" id="UP001054902"/>
    </source>
</evidence>
<organism evidence="15 16">
    <name type="scientific">Chaetoceros tenuissimus</name>
    <dbReference type="NCBI Taxonomy" id="426638"/>
    <lineage>
        <taxon>Eukaryota</taxon>
        <taxon>Sar</taxon>
        <taxon>Stramenopiles</taxon>
        <taxon>Ochrophyta</taxon>
        <taxon>Bacillariophyta</taxon>
        <taxon>Coscinodiscophyceae</taxon>
        <taxon>Chaetocerotophycidae</taxon>
        <taxon>Chaetocerotales</taxon>
        <taxon>Chaetocerotaceae</taxon>
        <taxon>Chaetoceros</taxon>
    </lineage>
</organism>
<dbReference type="GO" id="GO:0005524">
    <property type="term" value="F:ATP binding"/>
    <property type="evidence" value="ECO:0007669"/>
    <property type="project" value="UniProtKB-KW"/>
</dbReference>
<evidence type="ECO:0000256" key="6">
    <source>
        <dbReference type="ARBA" id="ARBA00022741"/>
    </source>
</evidence>
<proteinExistence type="inferred from homology"/>
<feature type="coiled-coil region" evidence="13">
    <location>
        <begin position="570"/>
        <end position="597"/>
    </location>
</feature>
<name>A0AAD3GZT7_9STRA</name>
<dbReference type="GO" id="GO:0005829">
    <property type="term" value="C:cytosol"/>
    <property type="evidence" value="ECO:0007669"/>
    <property type="project" value="TreeGrafter"/>
</dbReference>
<accession>A0AAD3GZT7</accession>
<dbReference type="GO" id="GO:0004824">
    <property type="term" value="F:lysine-tRNA ligase activity"/>
    <property type="evidence" value="ECO:0007669"/>
    <property type="project" value="UniProtKB-EC"/>
</dbReference>
<feature type="coiled-coil region" evidence="13">
    <location>
        <begin position="20"/>
        <end position="47"/>
    </location>
</feature>
<dbReference type="Gene3D" id="2.40.50.140">
    <property type="entry name" value="Nucleic acid-binding proteins"/>
    <property type="match status" value="1"/>
</dbReference>
<evidence type="ECO:0000256" key="9">
    <source>
        <dbReference type="ARBA" id="ARBA00023146"/>
    </source>
</evidence>
<dbReference type="Pfam" id="PF01336">
    <property type="entry name" value="tRNA_anti-codon"/>
    <property type="match status" value="1"/>
</dbReference>
<dbReference type="PANTHER" id="PTHR42918:SF9">
    <property type="entry name" value="LYSINE--TRNA LIGASE"/>
    <property type="match status" value="1"/>
</dbReference>
<comment type="subcellular location">
    <subcellularLocation>
        <location evidence="1">Cytoplasm</location>
    </subcellularLocation>
</comment>
<evidence type="ECO:0000256" key="12">
    <source>
        <dbReference type="RuleBase" id="RU003748"/>
    </source>
</evidence>
<comment type="caution">
    <text evidence="15">The sequence shown here is derived from an EMBL/GenBank/DDBJ whole genome shotgun (WGS) entry which is preliminary data.</text>
</comment>
<keyword evidence="5" id="KW-0436">Ligase</keyword>
<dbReference type="CDD" id="cd00775">
    <property type="entry name" value="LysRS_core"/>
    <property type="match status" value="1"/>
</dbReference>
<comment type="similarity">
    <text evidence="2">Belongs to the class-II aminoacyl-tRNA synthetase family.</text>
</comment>
<dbReference type="InterPro" id="IPR034762">
    <property type="entry name" value="Lys-tRNA-ligase_II_bac/euk"/>
</dbReference>
<dbReference type="InterPro" id="IPR004364">
    <property type="entry name" value="Aa-tRNA-synt_II"/>
</dbReference>
<dbReference type="NCBIfam" id="NF001756">
    <property type="entry name" value="PRK00484.1"/>
    <property type="match status" value="1"/>
</dbReference>
<evidence type="ECO:0000259" key="14">
    <source>
        <dbReference type="PROSITE" id="PS50862"/>
    </source>
</evidence>
<evidence type="ECO:0000256" key="2">
    <source>
        <dbReference type="ARBA" id="ARBA00008226"/>
    </source>
</evidence>
<dbReference type="InterPro" id="IPR012340">
    <property type="entry name" value="NA-bd_OB-fold"/>
</dbReference>
<keyword evidence="9" id="KW-0030">Aminoacyl-tRNA synthetase</keyword>
<dbReference type="GO" id="GO:0000049">
    <property type="term" value="F:tRNA binding"/>
    <property type="evidence" value="ECO:0007669"/>
    <property type="project" value="TreeGrafter"/>
</dbReference>
<dbReference type="EC" id="6.1.1.6" evidence="3 12"/>
<dbReference type="PANTHER" id="PTHR42918">
    <property type="entry name" value="LYSYL-TRNA SYNTHETASE"/>
    <property type="match status" value="1"/>
</dbReference>
<dbReference type="SUPFAM" id="SSF50249">
    <property type="entry name" value="Nucleic acid-binding proteins"/>
    <property type="match status" value="1"/>
</dbReference>
<dbReference type="CDD" id="cd04322">
    <property type="entry name" value="LysRS_N"/>
    <property type="match status" value="1"/>
</dbReference>